<dbReference type="EMBL" id="JADNRY010000027">
    <property type="protein sequence ID" value="KAF9072112.1"/>
    <property type="molecule type" value="Genomic_DNA"/>
</dbReference>
<dbReference type="Proteomes" id="UP000772434">
    <property type="component" value="Unassembled WGS sequence"/>
</dbReference>
<comment type="caution">
    <text evidence="1">The sequence shown here is derived from an EMBL/GenBank/DDBJ whole genome shotgun (WGS) entry which is preliminary data.</text>
</comment>
<evidence type="ECO:0000313" key="1">
    <source>
        <dbReference type="EMBL" id="KAF9072112.1"/>
    </source>
</evidence>
<sequence>MSPSNADLLSTPTVVAVSSDNAATEDANLSHVGVALKAFTDRTPVEDSVSSGAGSAIDKQLSPPAGTRGFMNQVYQVPIAGRRDQNLNMQWIVDVYAYRHAKSNNVTLIVLHSGLVQGIPDTSGTTTFELWTTPETAYKFQYPVSYNSKLGNNKYSYSIDYTQDINMTGPDGKNSIVFKAVYKETFDEPYMEGSVGHHLKIVQPGDGQIHGMSVFNASFEVGTSMVIGELFPRNSHAHYTLEMEQLVDPSPHDSNWNP</sequence>
<dbReference type="OrthoDB" id="3003360at2759"/>
<accession>A0A9P5PZW9</accession>
<gene>
    <name evidence="1" type="ORF">BDP27DRAFT_1361354</name>
</gene>
<organism evidence="1 2">
    <name type="scientific">Rhodocollybia butyracea</name>
    <dbReference type="NCBI Taxonomy" id="206335"/>
    <lineage>
        <taxon>Eukaryota</taxon>
        <taxon>Fungi</taxon>
        <taxon>Dikarya</taxon>
        <taxon>Basidiomycota</taxon>
        <taxon>Agaricomycotina</taxon>
        <taxon>Agaricomycetes</taxon>
        <taxon>Agaricomycetidae</taxon>
        <taxon>Agaricales</taxon>
        <taxon>Marasmiineae</taxon>
        <taxon>Omphalotaceae</taxon>
        <taxon>Rhodocollybia</taxon>
    </lineage>
</organism>
<proteinExistence type="predicted"/>
<name>A0A9P5PZW9_9AGAR</name>
<evidence type="ECO:0000313" key="2">
    <source>
        <dbReference type="Proteomes" id="UP000772434"/>
    </source>
</evidence>
<protein>
    <submittedName>
        <fullName evidence="1">Uncharacterized protein</fullName>
    </submittedName>
</protein>
<dbReference type="AlphaFoldDB" id="A0A9P5PZW9"/>
<reference evidence="1" key="1">
    <citation type="submission" date="2020-11" db="EMBL/GenBank/DDBJ databases">
        <authorList>
            <consortium name="DOE Joint Genome Institute"/>
            <person name="Ahrendt S."/>
            <person name="Riley R."/>
            <person name="Andreopoulos W."/>
            <person name="Labutti K."/>
            <person name="Pangilinan J."/>
            <person name="Ruiz-Duenas F.J."/>
            <person name="Barrasa J.M."/>
            <person name="Sanchez-Garcia M."/>
            <person name="Camarero S."/>
            <person name="Miyauchi S."/>
            <person name="Serrano A."/>
            <person name="Linde D."/>
            <person name="Babiker R."/>
            <person name="Drula E."/>
            <person name="Ayuso-Fernandez I."/>
            <person name="Pacheco R."/>
            <person name="Padilla G."/>
            <person name="Ferreira P."/>
            <person name="Barriuso J."/>
            <person name="Kellner H."/>
            <person name="Castanera R."/>
            <person name="Alfaro M."/>
            <person name="Ramirez L."/>
            <person name="Pisabarro A.G."/>
            <person name="Kuo A."/>
            <person name="Tritt A."/>
            <person name="Lipzen A."/>
            <person name="He G."/>
            <person name="Yan M."/>
            <person name="Ng V."/>
            <person name="Cullen D."/>
            <person name="Martin F."/>
            <person name="Rosso M.-N."/>
            <person name="Henrissat B."/>
            <person name="Hibbett D."/>
            <person name="Martinez A.T."/>
            <person name="Grigoriev I.V."/>
        </authorList>
    </citation>
    <scope>NUCLEOTIDE SEQUENCE</scope>
    <source>
        <strain evidence="1">AH 40177</strain>
    </source>
</reference>
<keyword evidence="2" id="KW-1185">Reference proteome</keyword>